<organism evidence="4 5">
    <name type="scientific">Brevundimonas pondensis</name>
    <dbReference type="NCBI Taxonomy" id="2774189"/>
    <lineage>
        <taxon>Bacteria</taxon>
        <taxon>Pseudomonadati</taxon>
        <taxon>Pseudomonadota</taxon>
        <taxon>Alphaproteobacteria</taxon>
        <taxon>Caulobacterales</taxon>
        <taxon>Caulobacteraceae</taxon>
        <taxon>Brevundimonas</taxon>
    </lineage>
</organism>
<name>A0ABX7SK41_9CAUL</name>
<dbReference type="Pfam" id="PF00589">
    <property type="entry name" value="Phage_integrase"/>
    <property type="match status" value="1"/>
</dbReference>
<keyword evidence="1" id="KW-0229">DNA integration</keyword>
<evidence type="ECO:0000259" key="3">
    <source>
        <dbReference type="PROSITE" id="PS51898"/>
    </source>
</evidence>
<keyword evidence="5" id="KW-1185">Reference proteome</keyword>
<accession>A0ABX7SK41</accession>
<evidence type="ECO:0000256" key="2">
    <source>
        <dbReference type="ARBA" id="ARBA00023172"/>
    </source>
</evidence>
<dbReference type="Proteomes" id="UP000663942">
    <property type="component" value="Chromosome"/>
</dbReference>
<dbReference type="InterPro" id="IPR013762">
    <property type="entry name" value="Integrase-like_cat_sf"/>
</dbReference>
<dbReference type="EMBL" id="CP062006">
    <property type="protein sequence ID" value="QTC88057.1"/>
    <property type="molecule type" value="Genomic_DNA"/>
</dbReference>
<gene>
    <name evidence="4" type="ORF">IFE19_01225</name>
</gene>
<dbReference type="InterPro" id="IPR011010">
    <property type="entry name" value="DNA_brk_join_enz"/>
</dbReference>
<proteinExistence type="predicted"/>
<dbReference type="Gene3D" id="1.10.443.10">
    <property type="entry name" value="Intergrase catalytic core"/>
    <property type="match status" value="1"/>
</dbReference>
<evidence type="ECO:0000313" key="5">
    <source>
        <dbReference type="Proteomes" id="UP000663942"/>
    </source>
</evidence>
<keyword evidence="2" id="KW-0233">DNA recombination</keyword>
<dbReference type="InterPro" id="IPR050090">
    <property type="entry name" value="Tyrosine_recombinase_XerCD"/>
</dbReference>
<dbReference type="SUPFAM" id="SSF56349">
    <property type="entry name" value="DNA breaking-rejoining enzymes"/>
    <property type="match status" value="1"/>
</dbReference>
<reference evidence="4 5" key="1">
    <citation type="submission" date="2020-09" db="EMBL/GenBank/DDBJ databases">
        <title>Brevundimonas sp. LVF1 isolated from an oligotrophic pond in Goettingen, Germany.</title>
        <authorList>
            <person name="Friedrich I."/>
            <person name="Klassen A."/>
            <person name="Neubauer H."/>
            <person name="Schneider D."/>
            <person name="Hertel R."/>
            <person name="Daniel R."/>
        </authorList>
    </citation>
    <scope>NUCLEOTIDE SEQUENCE [LARGE SCALE GENOMIC DNA]</scope>
    <source>
        <strain evidence="4 5">LVF1</strain>
    </source>
</reference>
<dbReference type="PROSITE" id="PS51898">
    <property type="entry name" value="TYR_RECOMBINASE"/>
    <property type="match status" value="1"/>
</dbReference>
<dbReference type="PANTHER" id="PTHR30349">
    <property type="entry name" value="PHAGE INTEGRASE-RELATED"/>
    <property type="match status" value="1"/>
</dbReference>
<dbReference type="InterPro" id="IPR002104">
    <property type="entry name" value="Integrase_catalytic"/>
</dbReference>
<evidence type="ECO:0000313" key="4">
    <source>
        <dbReference type="EMBL" id="QTC88057.1"/>
    </source>
</evidence>
<dbReference type="PANTHER" id="PTHR30349:SF64">
    <property type="entry name" value="PROPHAGE INTEGRASE INTD-RELATED"/>
    <property type="match status" value="1"/>
</dbReference>
<feature type="domain" description="Tyr recombinase" evidence="3">
    <location>
        <begin position="170"/>
        <end position="344"/>
    </location>
</feature>
<evidence type="ECO:0000256" key="1">
    <source>
        <dbReference type="ARBA" id="ARBA00022908"/>
    </source>
</evidence>
<sequence length="367" mass="41632">MSVFKRGEIWWYDFTVRGERFRGSTGARLKEDALTIEKREHRKALVGGLHQSLTLEEATDLWFQAKGADKKSAKTTALRIEIMLRHMGQNVLVGEIGARHITAAINARRVEPILRGKNRVESKAYPSNSTVNRDMIDSTLRPILNYARRNLEATVKEIPWSDLRLSEPRERVRFFSDEEIAAWEANLPVWHRPLLHFILRYGVRLKEAFFPLSAMHGDDIYTRDRKNGPQVITLIPEDAAEMRARAGRAVAAGLDTVWFREMRDGSLTPIHWRGFQSASGVALKRAGLTDVRAVHDARHHAGTTLLRQSGGNLAAVKELLGHEAIASTMRYAHTSRDDLRRTLRHVYATPEAEPAKKTRKSKVLKAV</sequence>
<dbReference type="RefSeq" id="WP_207824997.1">
    <property type="nucleotide sequence ID" value="NZ_CP062006.1"/>
</dbReference>
<protein>
    <submittedName>
        <fullName evidence="4">Tyrosine-type recombinase/integrase</fullName>
    </submittedName>
</protein>